<sequence>MMIFSSISLVSLAPHGLTMEIPTSVNCMPHHTAMRTFAVTSASAMASYVMAPTTDIRPPHPPGLIFPLPENDINADLVSVYVMVLLHIDALCNPALTFATDGISLPLVLELAFDVSSMILHFLSQVLRERGIDDVAINNLDPCQPPNRVKHDLPMTETLPESAVQTTRYSERADNLPLGQWIGKDTERKDHRPDPERADVQKRNWQNENWKNGRETGKQHQHQERQPEPETWRKPVEQPKPAPPDAQGLRYGKTSSALQLTQAFSRSISDPKMADCFSGQRGLPDGSQMPFSRLTDTRKFYSGPNPRRQINGY</sequence>
<dbReference type="AlphaFoldDB" id="A0A835DRM3"/>
<evidence type="ECO:0000313" key="4">
    <source>
        <dbReference type="Proteomes" id="UP000655225"/>
    </source>
</evidence>
<feature type="compositionally biased region" description="Basic and acidic residues" evidence="1">
    <location>
        <begin position="211"/>
        <end position="237"/>
    </location>
</feature>
<accession>A0A835DRM3</accession>
<feature type="region of interest" description="Disordered" evidence="1">
    <location>
        <begin position="175"/>
        <end position="313"/>
    </location>
</feature>
<evidence type="ECO:0000256" key="1">
    <source>
        <dbReference type="SAM" id="MobiDB-lite"/>
    </source>
</evidence>
<organism evidence="3 4">
    <name type="scientific">Tetracentron sinense</name>
    <name type="common">Spur-leaf</name>
    <dbReference type="NCBI Taxonomy" id="13715"/>
    <lineage>
        <taxon>Eukaryota</taxon>
        <taxon>Viridiplantae</taxon>
        <taxon>Streptophyta</taxon>
        <taxon>Embryophyta</taxon>
        <taxon>Tracheophyta</taxon>
        <taxon>Spermatophyta</taxon>
        <taxon>Magnoliopsida</taxon>
        <taxon>Trochodendrales</taxon>
        <taxon>Trochodendraceae</taxon>
        <taxon>Tetracentron</taxon>
    </lineage>
</organism>
<evidence type="ECO:0000313" key="3">
    <source>
        <dbReference type="EMBL" id="KAF8414058.1"/>
    </source>
</evidence>
<dbReference type="InterPro" id="IPR010433">
    <property type="entry name" value="EIF-4B_pln"/>
</dbReference>
<dbReference type="GO" id="GO:0003743">
    <property type="term" value="F:translation initiation factor activity"/>
    <property type="evidence" value="ECO:0007669"/>
    <property type="project" value="InterPro"/>
</dbReference>
<keyword evidence="2" id="KW-0732">Signal</keyword>
<proteinExistence type="predicted"/>
<gene>
    <name evidence="3" type="ORF">HHK36_002057</name>
</gene>
<reference evidence="3 4" key="1">
    <citation type="submission" date="2020-04" db="EMBL/GenBank/DDBJ databases">
        <title>Plant Genome Project.</title>
        <authorList>
            <person name="Zhang R.-G."/>
        </authorList>
    </citation>
    <scope>NUCLEOTIDE SEQUENCE [LARGE SCALE GENOMIC DNA]</scope>
    <source>
        <strain evidence="3">YNK0</strain>
        <tissue evidence="3">Leaf</tissue>
    </source>
</reference>
<dbReference type="GO" id="GO:0003729">
    <property type="term" value="F:mRNA binding"/>
    <property type="evidence" value="ECO:0007669"/>
    <property type="project" value="TreeGrafter"/>
</dbReference>
<name>A0A835DRM3_TETSI</name>
<feature type="compositionally biased region" description="Basic and acidic residues" evidence="1">
    <location>
        <begin position="184"/>
        <end position="202"/>
    </location>
</feature>
<feature type="compositionally biased region" description="Polar residues" evidence="1">
    <location>
        <begin position="253"/>
        <end position="268"/>
    </location>
</feature>
<keyword evidence="4" id="KW-1185">Reference proteome</keyword>
<dbReference type="PANTHER" id="PTHR32091:SF4">
    <property type="entry name" value="OS07G0546100 PROTEIN"/>
    <property type="match status" value="1"/>
</dbReference>
<feature type="chain" id="PRO_5033045604" evidence="2">
    <location>
        <begin position="19"/>
        <end position="313"/>
    </location>
</feature>
<dbReference type="EMBL" id="JABCRI010000001">
    <property type="protein sequence ID" value="KAF8414058.1"/>
    <property type="molecule type" value="Genomic_DNA"/>
</dbReference>
<dbReference type="PANTHER" id="PTHR32091">
    <property type="entry name" value="EUKARYOTIC TRANSLATION INITIATION FACTOR 4B"/>
    <property type="match status" value="1"/>
</dbReference>
<protein>
    <submittedName>
        <fullName evidence="3">Uncharacterized protein</fullName>
    </submittedName>
</protein>
<evidence type="ECO:0000256" key="2">
    <source>
        <dbReference type="SAM" id="SignalP"/>
    </source>
</evidence>
<feature type="signal peptide" evidence="2">
    <location>
        <begin position="1"/>
        <end position="18"/>
    </location>
</feature>
<dbReference type="OrthoDB" id="1739977at2759"/>
<comment type="caution">
    <text evidence="3">The sequence shown here is derived from an EMBL/GenBank/DDBJ whole genome shotgun (WGS) entry which is preliminary data.</text>
</comment>
<dbReference type="Proteomes" id="UP000655225">
    <property type="component" value="Unassembled WGS sequence"/>
</dbReference>